<accession>A0A9P4L3B7</accession>
<dbReference type="AlphaFoldDB" id="A0A9P4L3B7"/>
<dbReference type="Proteomes" id="UP000800039">
    <property type="component" value="Unassembled WGS sequence"/>
</dbReference>
<proteinExistence type="predicted"/>
<sequence>MTDRPITVPPEIVILFTQILPERSDRFQVSAKLRMTCRSYNNILHEPFRKEFLCHYSLRFTLPGLQHAQQGVGYHLFEEVKSISFDGTSLLPQPRETFRDCKALALLADWTWTTMLKSISLYLVSLVEINLLPPSQPVDQTQAVYDRWIMSVRQVLSSLTPNLENLQILRLARPQLGTALDTCTLFPLNMSDIIFTADYSSLTTLHLGLTSDISLASLHGNQYGHLIAQGCNNITTLRRLDIHILVSSRTRACVEEHRQFSDEFCKTLNIASLTHLSLAGMITTHTYLHTLFRQVTSELVSLELFRMLLPDMADWNKTVSTFERAISLKVLKLHIIALPYGFLVSFGPLRSCSYSWSRGDAKFGIAGCIAEMTDAKLDIWRNHMFCTHAKNLH</sequence>
<protein>
    <submittedName>
        <fullName evidence="1">Uncharacterized protein</fullName>
    </submittedName>
</protein>
<evidence type="ECO:0000313" key="1">
    <source>
        <dbReference type="EMBL" id="KAF1840109.1"/>
    </source>
</evidence>
<dbReference type="SUPFAM" id="SSF52047">
    <property type="entry name" value="RNI-like"/>
    <property type="match status" value="1"/>
</dbReference>
<organism evidence="1 2">
    <name type="scientific">Cucurbitaria berberidis CBS 394.84</name>
    <dbReference type="NCBI Taxonomy" id="1168544"/>
    <lineage>
        <taxon>Eukaryota</taxon>
        <taxon>Fungi</taxon>
        <taxon>Dikarya</taxon>
        <taxon>Ascomycota</taxon>
        <taxon>Pezizomycotina</taxon>
        <taxon>Dothideomycetes</taxon>
        <taxon>Pleosporomycetidae</taxon>
        <taxon>Pleosporales</taxon>
        <taxon>Pleosporineae</taxon>
        <taxon>Cucurbitariaceae</taxon>
        <taxon>Cucurbitaria</taxon>
    </lineage>
</organism>
<gene>
    <name evidence="1" type="ORF">K460DRAFT_371319</name>
</gene>
<dbReference type="GeneID" id="63851581"/>
<reference evidence="1" key="1">
    <citation type="submission" date="2020-01" db="EMBL/GenBank/DDBJ databases">
        <authorList>
            <consortium name="DOE Joint Genome Institute"/>
            <person name="Haridas S."/>
            <person name="Albert R."/>
            <person name="Binder M."/>
            <person name="Bloem J."/>
            <person name="Labutti K."/>
            <person name="Salamov A."/>
            <person name="Andreopoulos B."/>
            <person name="Baker S.E."/>
            <person name="Barry K."/>
            <person name="Bills G."/>
            <person name="Bluhm B.H."/>
            <person name="Cannon C."/>
            <person name="Castanera R."/>
            <person name="Culley D.E."/>
            <person name="Daum C."/>
            <person name="Ezra D."/>
            <person name="Gonzalez J.B."/>
            <person name="Henrissat B."/>
            <person name="Kuo A."/>
            <person name="Liang C."/>
            <person name="Lipzen A."/>
            <person name="Lutzoni F."/>
            <person name="Magnuson J."/>
            <person name="Mondo S."/>
            <person name="Nolan M."/>
            <person name="Ohm R."/>
            <person name="Pangilinan J."/>
            <person name="Park H.-J."/>
            <person name="Ramirez L."/>
            <person name="Alfaro M."/>
            <person name="Sun H."/>
            <person name="Tritt A."/>
            <person name="Yoshinaga Y."/>
            <person name="Zwiers L.-H."/>
            <person name="Turgeon B.G."/>
            <person name="Goodwin S.B."/>
            <person name="Spatafora J.W."/>
            <person name="Crous P.W."/>
            <person name="Grigoriev I.V."/>
        </authorList>
    </citation>
    <scope>NUCLEOTIDE SEQUENCE</scope>
    <source>
        <strain evidence="1">CBS 394.84</strain>
    </source>
</reference>
<name>A0A9P4L3B7_9PLEO</name>
<keyword evidence="2" id="KW-1185">Reference proteome</keyword>
<dbReference type="RefSeq" id="XP_040782672.1">
    <property type="nucleotide sequence ID" value="XM_040934330.1"/>
</dbReference>
<comment type="caution">
    <text evidence="1">The sequence shown here is derived from an EMBL/GenBank/DDBJ whole genome shotgun (WGS) entry which is preliminary data.</text>
</comment>
<dbReference type="EMBL" id="ML976620">
    <property type="protein sequence ID" value="KAF1840109.1"/>
    <property type="molecule type" value="Genomic_DNA"/>
</dbReference>
<evidence type="ECO:0000313" key="2">
    <source>
        <dbReference type="Proteomes" id="UP000800039"/>
    </source>
</evidence>